<dbReference type="AlphaFoldDB" id="A0A948X148"/>
<dbReference type="SUPFAM" id="SSF117396">
    <property type="entry name" value="TM1631-like"/>
    <property type="match status" value="1"/>
</dbReference>
<dbReference type="InterPro" id="IPR002763">
    <property type="entry name" value="DUF72"/>
</dbReference>
<reference evidence="1" key="1">
    <citation type="journal article" date="2021" name="PeerJ">
        <title>Extensive microbial diversity within the chicken gut microbiome revealed by metagenomics and culture.</title>
        <authorList>
            <person name="Gilroy R."/>
            <person name="Ravi A."/>
            <person name="Getino M."/>
            <person name="Pursley I."/>
            <person name="Horton D.L."/>
            <person name="Alikhan N.F."/>
            <person name="Baker D."/>
            <person name="Gharbi K."/>
            <person name="Hall N."/>
            <person name="Watson M."/>
            <person name="Adriaenssens E.M."/>
            <person name="Foster-Nyarko E."/>
            <person name="Jarju S."/>
            <person name="Secka A."/>
            <person name="Antonio M."/>
            <person name="Oren A."/>
            <person name="Chaudhuri R.R."/>
            <person name="La Ragione R."/>
            <person name="Hildebrand F."/>
            <person name="Pallen M.J."/>
        </authorList>
    </citation>
    <scope>NUCLEOTIDE SEQUENCE</scope>
    <source>
        <strain evidence="1">F6-6636</strain>
    </source>
</reference>
<dbReference type="Pfam" id="PF01904">
    <property type="entry name" value="DUF72"/>
    <property type="match status" value="1"/>
</dbReference>
<evidence type="ECO:0000313" key="2">
    <source>
        <dbReference type="Proteomes" id="UP000777303"/>
    </source>
</evidence>
<organism evidence="1 2">
    <name type="scientific">Candidatus Paralactobacillus gallistercoris</name>
    <dbReference type="NCBI Taxonomy" id="2838724"/>
    <lineage>
        <taxon>Bacteria</taxon>
        <taxon>Bacillati</taxon>
        <taxon>Bacillota</taxon>
        <taxon>Bacilli</taxon>
        <taxon>Lactobacillales</taxon>
        <taxon>Lactobacillaceae</taxon>
        <taxon>Lactobacillus</taxon>
    </lineage>
</organism>
<dbReference type="InterPro" id="IPR036520">
    <property type="entry name" value="UPF0759_sf"/>
</dbReference>
<gene>
    <name evidence="1" type="ORF">H9901_02600</name>
</gene>
<dbReference type="PANTHER" id="PTHR30348">
    <property type="entry name" value="UNCHARACTERIZED PROTEIN YECE"/>
    <property type="match status" value="1"/>
</dbReference>
<sequence length="278" mass="31618">MITIGLVTWTNHPTLAPDKKKITLSDYASHFPVVEIDSLFYGLRGSAMVANWLTQVPAQFQFIVKAHQAMTTHRDFHEVADTLPALFKRFKETIQPLVAAKQLKAVLLQFPPFFRMNTQNLNYLRQAAQLLAPLPVAVEFRNASWYAAAYWPQVRAFMQELHLIHVIPDEPQGAANTVPSIYEATSPQLTIMRLHGRNAEGWQTPGERWRKTRNLYRYSDNELHEIAQHARDLTQQSHEVCVIFNNNSAGDAAPNALALQKILGLHFTNLAPQQLDLF</sequence>
<reference evidence="1" key="2">
    <citation type="submission" date="2021-04" db="EMBL/GenBank/DDBJ databases">
        <authorList>
            <person name="Gilroy R."/>
        </authorList>
    </citation>
    <scope>NUCLEOTIDE SEQUENCE</scope>
    <source>
        <strain evidence="1">F6-6636</strain>
    </source>
</reference>
<proteinExistence type="predicted"/>
<dbReference type="Gene3D" id="3.20.20.410">
    <property type="entry name" value="Protein of unknown function UPF0759"/>
    <property type="match status" value="1"/>
</dbReference>
<comment type="caution">
    <text evidence="1">The sequence shown here is derived from an EMBL/GenBank/DDBJ whole genome shotgun (WGS) entry which is preliminary data.</text>
</comment>
<dbReference type="Proteomes" id="UP000777303">
    <property type="component" value="Unassembled WGS sequence"/>
</dbReference>
<dbReference type="PANTHER" id="PTHR30348:SF13">
    <property type="entry name" value="UPF0759 PROTEIN YUNF"/>
    <property type="match status" value="1"/>
</dbReference>
<evidence type="ECO:0000313" key="1">
    <source>
        <dbReference type="EMBL" id="MBU3851568.1"/>
    </source>
</evidence>
<name>A0A948X148_9LACO</name>
<protein>
    <submittedName>
        <fullName evidence="1">DUF72 domain-containing protein</fullName>
    </submittedName>
</protein>
<dbReference type="EMBL" id="JAHLFS010000032">
    <property type="protein sequence ID" value="MBU3851568.1"/>
    <property type="molecule type" value="Genomic_DNA"/>
</dbReference>
<accession>A0A948X148</accession>